<dbReference type="AlphaFoldDB" id="A0A923MC10"/>
<sequence>MQRIALAAGAAFWMGESLAVRMAHAAAERPDAGPGAPLGDGLMGTLSALCETVIPKTDTPGAIEAGVPAFVAEMYRLWMTDAERTAFGDGLRALDADAQRRFGARFAQATAAQQAEVFGALREGVKGYSPRGFGLDARIADPAAPFFHKARDLITVGYFTSKVGIEAELAYVAVPGRFQGDVDVKTWNRQMQL</sequence>
<dbReference type="InterPro" id="IPR027056">
    <property type="entry name" value="Gluconate_2DH_su3"/>
</dbReference>
<accession>A0A923MC10</accession>
<comment type="caution">
    <text evidence="1">The sequence shown here is derived from an EMBL/GenBank/DDBJ whole genome shotgun (WGS) entry which is preliminary data.</text>
</comment>
<organism evidence="1 2">
    <name type="scientific">Ramlibacter albus</name>
    <dbReference type="NCBI Taxonomy" id="2079448"/>
    <lineage>
        <taxon>Bacteria</taxon>
        <taxon>Pseudomonadati</taxon>
        <taxon>Pseudomonadota</taxon>
        <taxon>Betaproteobacteria</taxon>
        <taxon>Burkholderiales</taxon>
        <taxon>Comamonadaceae</taxon>
        <taxon>Ramlibacter</taxon>
    </lineage>
</organism>
<reference evidence="1" key="1">
    <citation type="submission" date="2020-08" db="EMBL/GenBank/DDBJ databases">
        <title>Ramlibacter sp. GTP1 16S ribosomal RNA gene genome sequencing and assembly.</title>
        <authorList>
            <person name="Kang M."/>
        </authorList>
    </citation>
    <scope>NUCLEOTIDE SEQUENCE</scope>
    <source>
        <strain evidence="1">GTP1</strain>
    </source>
</reference>
<dbReference type="RefSeq" id="WP_187083225.1">
    <property type="nucleotide sequence ID" value="NZ_JACORU010000007.1"/>
</dbReference>
<protein>
    <submittedName>
        <fullName evidence="1">Gluconate 2-dehydrogenase subunit 3 family protein</fullName>
    </submittedName>
</protein>
<dbReference type="Proteomes" id="UP000596827">
    <property type="component" value="Unassembled WGS sequence"/>
</dbReference>
<gene>
    <name evidence="1" type="ORF">H8R02_19965</name>
</gene>
<evidence type="ECO:0000313" key="2">
    <source>
        <dbReference type="Proteomes" id="UP000596827"/>
    </source>
</evidence>
<keyword evidence="2" id="KW-1185">Reference proteome</keyword>
<name>A0A923MC10_9BURK</name>
<dbReference type="EMBL" id="JACORU010000007">
    <property type="protein sequence ID" value="MBC5766751.1"/>
    <property type="molecule type" value="Genomic_DNA"/>
</dbReference>
<dbReference type="Pfam" id="PF13618">
    <property type="entry name" value="Gluconate_2-dh3"/>
    <property type="match status" value="1"/>
</dbReference>
<evidence type="ECO:0000313" key="1">
    <source>
        <dbReference type="EMBL" id="MBC5766751.1"/>
    </source>
</evidence>
<proteinExistence type="predicted"/>